<keyword evidence="4" id="KW-0788">Thiol protease</keyword>
<evidence type="ECO:0000313" key="6">
    <source>
        <dbReference type="EMBL" id="TDG38280.1"/>
    </source>
</evidence>
<dbReference type="GO" id="GO:0080090">
    <property type="term" value="P:regulation of primary metabolic process"/>
    <property type="evidence" value="ECO:0007669"/>
    <property type="project" value="UniProtKB-ARBA"/>
</dbReference>
<dbReference type="Pfam" id="PF02902">
    <property type="entry name" value="Peptidase_C48"/>
    <property type="match status" value="1"/>
</dbReference>
<dbReference type="PROSITE" id="PS50600">
    <property type="entry name" value="ULP_PROTEASE"/>
    <property type="match status" value="1"/>
</dbReference>
<name>A0A484AQU1_DRONA</name>
<dbReference type="PANTHER" id="PTHR12606">
    <property type="entry name" value="SENTRIN/SUMO-SPECIFIC PROTEASE"/>
    <property type="match status" value="1"/>
</dbReference>
<dbReference type="Proteomes" id="UP000295192">
    <property type="component" value="Unassembled WGS sequence"/>
</dbReference>
<dbReference type="AlphaFoldDB" id="A0A484AQU1"/>
<dbReference type="OrthoDB" id="1939479at2759"/>
<reference evidence="6 7" key="1">
    <citation type="journal article" date="2019" name="J. Hered.">
        <title>An Improved Genome Assembly for Drosophila navojoa, the Basal Species in the mojavensis Cluster.</title>
        <authorList>
            <person name="Vanderlinde T."/>
            <person name="Dupim E.G."/>
            <person name="Nazario-Yepiz N.O."/>
            <person name="Carvalho A.B."/>
        </authorList>
    </citation>
    <scope>NUCLEOTIDE SEQUENCE [LARGE SCALE GENOMIC DNA]</scope>
    <source>
        <strain evidence="6">Navoj_Jal97</strain>
        <tissue evidence="6">Whole organism</tissue>
    </source>
</reference>
<dbReference type="GO" id="GO:0006508">
    <property type="term" value="P:proteolysis"/>
    <property type="evidence" value="ECO:0007669"/>
    <property type="project" value="UniProtKB-KW"/>
</dbReference>
<dbReference type="GO" id="GO:0060255">
    <property type="term" value="P:regulation of macromolecule metabolic process"/>
    <property type="evidence" value="ECO:0007669"/>
    <property type="project" value="UniProtKB-ARBA"/>
</dbReference>
<keyword evidence="3" id="KW-0378">Hydrolase</keyword>
<sequence length="204" mass="23795">VLISKFSLSITRNDIRTLSGSSWLNDEVINFYMNLLTDRSQRSEGKLPSVYAMNTFFIPRLLQGGYGNVKRWTRKVDIFSKDIIPVPVHVSNVHWCMAIIHMRNKTIRYYDSMGKPNTEVLNALENYLLEESLDKRKKPFDTSDFIIENVQNVPHQTNDSDCGVFSCMFAEYITRNKSLTFSQEHMEYFRKKMALEICGGELWN</sequence>
<evidence type="ECO:0000256" key="3">
    <source>
        <dbReference type="ARBA" id="ARBA00022801"/>
    </source>
</evidence>
<gene>
    <name evidence="6" type="ORF">AWZ03_015298</name>
</gene>
<dbReference type="OMA" id="DRAANSQ"/>
<dbReference type="InterPro" id="IPR003653">
    <property type="entry name" value="Peptidase_C48_C"/>
</dbReference>
<dbReference type="SUPFAM" id="SSF54001">
    <property type="entry name" value="Cysteine proteinases"/>
    <property type="match status" value="1"/>
</dbReference>
<evidence type="ECO:0000256" key="2">
    <source>
        <dbReference type="ARBA" id="ARBA00022670"/>
    </source>
</evidence>
<evidence type="ECO:0000313" key="7">
    <source>
        <dbReference type="Proteomes" id="UP000295192"/>
    </source>
</evidence>
<dbReference type="PANTHER" id="PTHR12606:SF141">
    <property type="entry name" value="GH15225P-RELATED"/>
    <property type="match status" value="1"/>
</dbReference>
<dbReference type="InterPro" id="IPR038765">
    <property type="entry name" value="Papain-like_cys_pep_sf"/>
</dbReference>
<dbReference type="GO" id="GO:0016929">
    <property type="term" value="F:deSUMOylase activity"/>
    <property type="evidence" value="ECO:0007669"/>
    <property type="project" value="TreeGrafter"/>
</dbReference>
<accession>A0A484AQU1</accession>
<dbReference type="STRING" id="7232.A0A484AQU1"/>
<dbReference type="EMBL" id="LSRL02006199">
    <property type="protein sequence ID" value="TDG38280.1"/>
    <property type="molecule type" value="Genomic_DNA"/>
</dbReference>
<feature type="domain" description="Ubiquitin-like protease family profile" evidence="5">
    <location>
        <begin position="8"/>
        <end position="173"/>
    </location>
</feature>
<dbReference type="Gene3D" id="3.40.395.10">
    <property type="entry name" value="Adenoviral Proteinase, Chain A"/>
    <property type="match status" value="1"/>
</dbReference>
<keyword evidence="2" id="KW-0645">Protease</keyword>
<dbReference type="GO" id="GO:0005634">
    <property type="term" value="C:nucleus"/>
    <property type="evidence" value="ECO:0007669"/>
    <property type="project" value="TreeGrafter"/>
</dbReference>
<dbReference type="FunFam" id="3.40.395.10:FF:000001">
    <property type="entry name" value="Sentrin-specific protease 1"/>
    <property type="match status" value="1"/>
</dbReference>
<evidence type="ECO:0000256" key="4">
    <source>
        <dbReference type="ARBA" id="ARBA00022807"/>
    </source>
</evidence>
<comment type="similarity">
    <text evidence="1">Belongs to the peptidase C48 family.</text>
</comment>
<dbReference type="GO" id="GO:0016926">
    <property type="term" value="P:protein desumoylation"/>
    <property type="evidence" value="ECO:0007669"/>
    <property type="project" value="TreeGrafter"/>
</dbReference>
<organism evidence="6 7">
    <name type="scientific">Drosophila navojoa</name>
    <name type="common">Fruit fly</name>
    <dbReference type="NCBI Taxonomy" id="7232"/>
    <lineage>
        <taxon>Eukaryota</taxon>
        <taxon>Metazoa</taxon>
        <taxon>Ecdysozoa</taxon>
        <taxon>Arthropoda</taxon>
        <taxon>Hexapoda</taxon>
        <taxon>Insecta</taxon>
        <taxon>Pterygota</taxon>
        <taxon>Neoptera</taxon>
        <taxon>Endopterygota</taxon>
        <taxon>Diptera</taxon>
        <taxon>Brachycera</taxon>
        <taxon>Muscomorpha</taxon>
        <taxon>Ephydroidea</taxon>
        <taxon>Drosophilidae</taxon>
        <taxon>Drosophila</taxon>
    </lineage>
</organism>
<comment type="caution">
    <text evidence="6">The sequence shown here is derived from an EMBL/GenBank/DDBJ whole genome shotgun (WGS) entry which is preliminary data.</text>
</comment>
<evidence type="ECO:0000259" key="5">
    <source>
        <dbReference type="PROSITE" id="PS50600"/>
    </source>
</evidence>
<evidence type="ECO:0000256" key="1">
    <source>
        <dbReference type="ARBA" id="ARBA00005234"/>
    </source>
</evidence>
<proteinExistence type="inferred from homology"/>
<feature type="non-terminal residue" evidence="6">
    <location>
        <position position="1"/>
    </location>
</feature>
<keyword evidence="7" id="KW-1185">Reference proteome</keyword>
<protein>
    <recommendedName>
        <fullName evidence="5">Ubiquitin-like protease family profile domain-containing protein</fullName>
    </recommendedName>
</protein>